<keyword evidence="2" id="KW-0813">Transport</keyword>
<organism evidence="8 9">
    <name type="scientific">Acetobacterium bakii</name>
    <dbReference type="NCBI Taxonomy" id="52689"/>
    <lineage>
        <taxon>Bacteria</taxon>
        <taxon>Bacillati</taxon>
        <taxon>Bacillota</taxon>
        <taxon>Clostridia</taxon>
        <taxon>Eubacteriales</taxon>
        <taxon>Eubacteriaceae</taxon>
        <taxon>Acetobacterium</taxon>
    </lineage>
</organism>
<dbReference type="OrthoDB" id="9787026at2"/>
<proteinExistence type="predicted"/>
<keyword evidence="3 6" id="KW-0812">Transmembrane</keyword>
<feature type="transmembrane region" description="Helical" evidence="6">
    <location>
        <begin position="411"/>
        <end position="432"/>
    </location>
</feature>
<feature type="transmembrane region" description="Helical" evidence="6">
    <location>
        <begin position="53"/>
        <end position="74"/>
    </location>
</feature>
<feature type="transmembrane region" description="Helical" evidence="6">
    <location>
        <begin position="345"/>
        <end position="366"/>
    </location>
</feature>
<dbReference type="PANTHER" id="PTHR23511">
    <property type="entry name" value="SYNAPTIC VESICLE GLYCOPROTEIN 2"/>
    <property type="match status" value="1"/>
</dbReference>
<keyword evidence="9" id="KW-1185">Reference proteome</keyword>
<feature type="transmembrane region" description="Helical" evidence="6">
    <location>
        <begin position="386"/>
        <end position="405"/>
    </location>
</feature>
<evidence type="ECO:0000256" key="4">
    <source>
        <dbReference type="ARBA" id="ARBA00022989"/>
    </source>
</evidence>
<evidence type="ECO:0000256" key="1">
    <source>
        <dbReference type="ARBA" id="ARBA00004651"/>
    </source>
</evidence>
<evidence type="ECO:0000259" key="7">
    <source>
        <dbReference type="PROSITE" id="PS50850"/>
    </source>
</evidence>
<protein>
    <submittedName>
        <fullName evidence="8">Major facilitator transporter</fullName>
    </submittedName>
</protein>
<dbReference type="SUPFAM" id="SSF103473">
    <property type="entry name" value="MFS general substrate transporter"/>
    <property type="match status" value="1"/>
</dbReference>
<dbReference type="GO" id="GO:0022857">
    <property type="term" value="F:transmembrane transporter activity"/>
    <property type="evidence" value="ECO:0007669"/>
    <property type="project" value="InterPro"/>
</dbReference>
<feature type="transmembrane region" description="Helical" evidence="6">
    <location>
        <begin position="322"/>
        <end position="339"/>
    </location>
</feature>
<dbReference type="InterPro" id="IPR005828">
    <property type="entry name" value="MFS_sugar_transport-like"/>
</dbReference>
<feature type="domain" description="Major facilitator superfamily (MFS) profile" evidence="7">
    <location>
        <begin position="20"/>
        <end position="437"/>
    </location>
</feature>
<dbReference type="CDD" id="cd17316">
    <property type="entry name" value="MFS_SV2_like"/>
    <property type="match status" value="1"/>
</dbReference>
<dbReference type="PROSITE" id="PS50850">
    <property type="entry name" value="MFS"/>
    <property type="match status" value="1"/>
</dbReference>
<reference evidence="9" key="1">
    <citation type="submission" date="2015-07" db="EMBL/GenBank/DDBJ databases">
        <title>Draft genome sequence of Acetobacterium bakii DSM 8293, a potential psychrophilic chemical producer through syngas fermentation.</title>
        <authorList>
            <person name="Song Y."/>
            <person name="Hwang S."/>
            <person name="Cho B.-K."/>
        </authorList>
    </citation>
    <scope>NUCLEOTIDE SEQUENCE [LARGE SCALE GENOMIC DNA]</scope>
    <source>
        <strain evidence="9">DSM 8239</strain>
    </source>
</reference>
<sequence>MFNIASRIDKLPSTPMLRKILVLTGIGWMFDAMDQGMVAGVMAAIGTEWALSPAQLGLLGSIGMLGMALGAALSGMAADRWGRRTVIMWTLIIYGVASALSGLSVNFTMLLVLRFFTGFGLGGELPAAVTLVSEYSPTRIRGRNVIILESFWAWGWILAALVAYLLIPVYGWRIAFFIGGIPALFAAYLRKAVPESPRFLESVGKTKEADELVTVMEKQAGITNDVINDSNAAEQKLDKVRITFLDLWSKKYLRTTVVLWAIWFGINFGYYGFVLWTPTLLVAKGFALAKSFEFTLIMCLAQLPGYFSAAYLVERVGRKKVLTLYFAGTAVAAWLFGHAGSVNEVLAFGSMLYFFSLGAWGCVYAYTPEVYPTVVRASGSGWAAAFGRLGAFTAPFIVPVIYKLYGTELGYTYIFILLTGVFAIVALIVAVFGRETMGRSLEEISASQEQAA</sequence>
<dbReference type="InterPro" id="IPR005829">
    <property type="entry name" value="Sugar_transporter_CS"/>
</dbReference>
<feature type="transmembrane region" description="Helical" evidence="6">
    <location>
        <begin position="294"/>
        <end position="313"/>
    </location>
</feature>
<dbReference type="Gene3D" id="1.20.1250.20">
    <property type="entry name" value="MFS general substrate transporter like domains"/>
    <property type="match status" value="1"/>
</dbReference>
<dbReference type="STRING" id="52689.AKG39_05475"/>
<evidence type="ECO:0000256" key="5">
    <source>
        <dbReference type="ARBA" id="ARBA00023136"/>
    </source>
</evidence>
<feature type="transmembrane region" description="Helical" evidence="6">
    <location>
        <begin position="145"/>
        <end position="166"/>
    </location>
</feature>
<gene>
    <name evidence="8" type="ORF">AKG39_05475</name>
</gene>
<evidence type="ECO:0000256" key="6">
    <source>
        <dbReference type="SAM" id="Phobius"/>
    </source>
</evidence>
<comment type="subcellular location">
    <subcellularLocation>
        <location evidence="1">Cell membrane</location>
        <topology evidence="1">Multi-pass membrane protein</topology>
    </subcellularLocation>
</comment>
<feature type="transmembrane region" description="Helical" evidence="6">
    <location>
        <begin position="86"/>
        <end position="105"/>
    </location>
</feature>
<dbReference type="PATRIC" id="fig|52689.4.peg.179"/>
<comment type="caution">
    <text evidence="8">The sequence shown here is derived from an EMBL/GenBank/DDBJ whole genome shotgun (WGS) entry which is preliminary data.</text>
</comment>
<keyword evidence="5 6" id="KW-0472">Membrane</keyword>
<dbReference type="PANTHER" id="PTHR23511:SF5">
    <property type="entry name" value="MAJOR FACILITATOR-TYPE TRANSPORTER HXNZ-RELATED"/>
    <property type="match status" value="1"/>
</dbReference>
<evidence type="ECO:0000256" key="2">
    <source>
        <dbReference type="ARBA" id="ARBA00022448"/>
    </source>
</evidence>
<keyword evidence="4 6" id="KW-1133">Transmembrane helix</keyword>
<feature type="transmembrane region" description="Helical" evidence="6">
    <location>
        <begin position="111"/>
        <end position="133"/>
    </location>
</feature>
<dbReference type="RefSeq" id="WP_050739362.1">
    <property type="nucleotide sequence ID" value="NZ_LGYO01000011.1"/>
</dbReference>
<dbReference type="EMBL" id="LGYO01000011">
    <property type="protein sequence ID" value="KNZ42604.1"/>
    <property type="molecule type" value="Genomic_DNA"/>
</dbReference>
<dbReference type="PROSITE" id="PS00217">
    <property type="entry name" value="SUGAR_TRANSPORT_2"/>
    <property type="match status" value="1"/>
</dbReference>
<name>A0A0L6U252_9FIRM</name>
<evidence type="ECO:0000256" key="3">
    <source>
        <dbReference type="ARBA" id="ARBA00022692"/>
    </source>
</evidence>
<dbReference type="GO" id="GO:0005886">
    <property type="term" value="C:plasma membrane"/>
    <property type="evidence" value="ECO:0007669"/>
    <property type="project" value="UniProtKB-SubCell"/>
</dbReference>
<feature type="transmembrane region" description="Helical" evidence="6">
    <location>
        <begin position="172"/>
        <end position="189"/>
    </location>
</feature>
<accession>A0A0L6U252</accession>
<feature type="transmembrane region" description="Helical" evidence="6">
    <location>
        <begin position="257"/>
        <end position="274"/>
    </location>
</feature>
<dbReference type="Proteomes" id="UP000036873">
    <property type="component" value="Unassembled WGS sequence"/>
</dbReference>
<dbReference type="Pfam" id="PF00083">
    <property type="entry name" value="Sugar_tr"/>
    <property type="match status" value="1"/>
</dbReference>
<dbReference type="InterPro" id="IPR020846">
    <property type="entry name" value="MFS_dom"/>
</dbReference>
<dbReference type="InterPro" id="IPR036259">
    <property type="entry name" value="MFS_trans_sf"/>
</dbReference>
<evidence type="ECO:0000313" key="8">
    <source>
        <dbReference type="EMBL" id="KNZ42604.1"/>
    </source>
</evidence>
<dbReference type="AlphaFoldDB" id="A0A0L6U252"/>
<dbReference type="PROSITE" id="PS00216">
    <property type="entry name" value="SUGAR_TRANSPORT_1"/>
    <property type="match status" value="1"/>
</dbReference>
<evidence type="ECO:0000313" key="9">
    <source>
        <dbReference type="Proteomes" id="UP000036873"/>
    </source>
</evidence>